<keyword evidence="4" id="KW-0186">Copper</keyword>
<dbReference type="Pfam" id="PF00394">
    <property type="entry name" value="Cu-oxidase"/>
    <property type="match status" value="1"/>
</dbReference>
<comment type="similarity">
    <text evidence="1">Belongs to the multicopper oxidase family.</text>
</comment>
<proteinExistence type="inferred from homology"/>
<evidence type="ECO:0000256" key="3">
    <source>
        <dbReference type="ARBA" id="ARBA00023002"/>
    </source>
</evidence>
<dbReference type="STRING" id="698492.A0A0E9NRY3"/>
<dbReference type="Gene3D" id="2.60.40.420">
    <property type="entry name" value="Cupredoxins - blue copper proteins"/>
    <property type="match status" value="3"/>
</dbReference>
<dbReference type="InterPro" id="IPR008972">
    <property type="entry name" value="Cupredoxin"/>
</dbReference>
<dbReference type="InterPro" id="IPR001117">
    <property type="entry name" value="Cu-oxidase_2nd"/>
</dbReference>
<evidence type="ECO:0000256" key="4">
    <source>
        <dbReference type="ARBA" id="ARBA00023008"/>
    </source>
</evidence>
<organism evidence="8 9">
    <name type="scientific">Saitoella complicata (strain BCRC 22490 / CBS 7301 / JCM 7358 / NBRC 10748 / NRRL Y-17804)</name>
    <dbReference type="NCBI Taxonomy" id="698492"/>
    <lineage>
        <taxon>Eukaryota</taxon>
        <taxon>Fungi</taxon>
        <taxon>Dikarya</taxon>
        <taxon>Ascomycota</taxon>
        <taxon>Taphrinomycotina</taxon>
        <taxon>Taphrinomycotina incertae sedis</taxon>
        <taxon>Saitoella</taxon>
    </lineage>
</organism>
<name>A0A0E9NRY3_SAICN</name>
<reference evidence="8 9" key="3">
    <citation type="journal article" date="2015" name="Genome Announc.">
        <title>Draft Genome Sequence of the Archiascomycetous Yeast Saitoella complicata.</title>
        <authorList>
            <person name="Yamauchi K."/>
            <person name="Kondo S."/>
            <person name="Hamamoto M."/>
            <person name="Takahashi Y."/>
            <person name="Ogura Y."/>
            <person name="Hayashi T."/>
            <person name="Nishida H."/>
        </authorList>
    </citation>
    <scope>NUCLEOTIDE SEQUENCE [LARGE SCALE GENOMIC DNA]</scope>
    <source>
        <strain evidence="8 9">NRRL Y-17804</strain>
    </source>
</reference>
<dbReference type="EMBL" id="BACD03000062">
    <property type="protein sequence ID" value="GAO52195.1"/>
    <property type="molecule type" value="Genomic_DNA"/>
</dbReference>
<feature type="domain" description="Plastocyanin-like" evidence="5">
    <location>
        <begin position="308"/>
        <end position="464"/>
    </location>
</feature>
<evidence type="ECO:0000256" key="2">
    <source>
        <dbReference type="ARBA" id="ARBA00022723"/>
    </source>
</evidence>
<evidence type="ECO:0000256" key="1">
    <source>
        <dbReference type="ARBA" id="ARBA00010609"/>
    </source>
</evidence>
<feature type="domain" description="Plastocyanin-like" evidence="6">
    <location>
        <begin position="580"/>
        <end position="699"/>
    </location>
</feature>
<feature type="domain" description="Plastocyanin-like" evidence="7">
    <location>
        <begin position="186"/>
        <end position="297"/>
    </location>
</feature>
<keyword evidence="3" id="KW-0560">Oxidoreductase</keyword>
<reference evidence="8 9" key="1">
    <citation type="journal article" date="2011" name="J. Gen. Appl. Microbiol.">
        <title>Draft genome sequencing of the enigmatic yeast Saitoella complicata.</title>
        <authorList>
            <person name="Nishida H."/>
            <person name="Hamamoto M."/>
            <person name="Sugiyama J."/>
        </authorList>
    </citation>
    <scope>NUCLEOTIDE SEQUENCE [LARGE SCALE GENOMIC DNA]</scope>
    <source>
        <strain evidence="8 9">NRRL Y-17804</strain>
    </source>
</reference>
<evidence type="ECO:0000259" key="5">
    <source>
        <dbReference type="Pfam" id="PF00394"/>
    </source>
</evidence>
<evidence type="ECO:0000313" key="9">
    <source>
        <dbReference type="Proteomes" id="UP000033140"/>
    </source>
</evidence>
<accession>A0A0E9NRY3</accession>
<keyword evidence="2" id="KW-0479">Metal-binding</keyword>
<evidence type="ECO:0000259" key="6">
    <source>
        <dbReference type="Pfam" id="PF07731"/>
    </source>
</evidence>
<dbReference type="PANTHER" id="PTHR11709">
    <property type="entry name" value="MULTI-COPPER OXIDASE"/>
    <property type="match status" value="1"/>
</dbReference>
<sequence>MSNGSGQVSAVRYHTWIRGMRCYVVKVNGRCRNTNKGRNVWCDSASRLCACAQCKAVRMKWVLPAVYHLGHPFMVPKRERSLRTACRHECFIYNGAGQLLFRDCQSYPEDVSSRLSFDRACRLPGAGCCRCPPFEEETGVIWLLLRKHAQQSLVLGKLQHLHRLLFCGGIAEHGVVREYWLDVVNITLAPDGVPRQALAFNGTLPGPMIWANWGDEIVVHINNCLENNGTAVHFHAQTQLNTNHMDGVPGVTQAPIPPGGNYTYRFKADHYGQSWYHSHFSMQYIEGLAGPLTIYGPTSGNYDCDLGPLMFTDWRHESAFKVIRQLANGGFGLVVAMENADNMLLNGTNVYNNTGNITGSYLEVDVVPNTKYKMSLIGGLGENSVYFSIDNHNITIVSTDYTPIKPIVVDHIFVTPGQRYEIIFETNQDVDNYWIRAVPAVVGGCAFNTNYMTTGRGILRYAGAPVVEPVTTAWDIQETCLDLPASQLQPILYKEVPVDLDADFLYGMIVGHWNTSGPGRSELFYINKNEPANTSNTTTSPSNAPAYTDPSTITPVSNTTLPGEASLLINFSNPSLGIVENHAWFGTPLDFPASYNVYPLYQRDEWVYFVIQAPGGIAHPMHLHGHDFYILSESDSQFNKATASISGTNPVRRDTAMCPPFGHMLLAWKSDNPGCWMFHCHIAWHIALGLGMQFLERPDDIRSTLNITPFGDDSWYQNSLAWDAYDTPPLVVPEDDSGL</sequence>
<reference evidence="8 9" key="2">
    <citation type="journal article" date="2014" name="J. Gen. Appl. Microbiol.">
        <title>The early diverging ascomycetous budding yeast Saitoella complicata has three histone deacetylases belonging to the Clr6, Hos2, and Rpd3 lineages.</title>
        <authorList>
            <person name="Nishida H."/>
            <person name="Matsumoto T."/>
            <person name="Kondo S."/>
            <person name="Hamamoto M."/>
            <person name="Yoshikawa H."/>
        </authorList>
    </citation>
    <scope>NUCLEOTIDE SEQUENCE [LARGE SCALE GENOMIC DNA]</scope>
    <source>
        <strain evidence="8 9">NRRL Y-17804</strain>
    </source>
</reference>
<protein>
    <recommendedName>
        <fullName evidence="10">Multicopper oxidase</fullName>
    </recommendedName>
</protein>
<dbReference type="InterPro" id="IPR011707">
    <property type="entry name" value="Cu-oxidase-like_N"/>
</dbReference>
<dbReference type="Pfam" id="PF07732">
    <property type="entry name" value="Cu-oxidase_3"/>
    <property type="match status" value="1"/>
</dbReference>
<dbReference type="PROSITE" id="PS00080">
    <property type="entry name" value="MULTICOPPER_OXIDASE2"/>
    <property type="match status" value="1"/>
</dbReference>
<dbReference type="InterPro" id="IPR011706">
    <property type="entry name" value="Cu-oxidase_C"/>
</dbReference>
<dbReference type="PANTHER" id="PTHR11709:SF71">
    <property type="entry name" value="OXIDOREDUCTASE TPCJ"/>
    <property type="match status" value="1"/>
</dbReference>
<dbReference type="SUPFAM" id="SSF49503">
    <property type="entry name" value="Cupredoxins"/>
    <property type="match status" value="3"/>
</dbReference>
<comment type="caution">
    <text evidence="8">The sequence shown here is derived from an EMBL/GenBank/DDBJ whole genome shotgun (WGS) entry which is preliminary data.</text>
</comment>
<dbReference type="Pfam" id="PF07731">
    <property type="entry name" value="Cu-oxidase_2"/>
    <property type="match status" value="1"/>
</dbReference>
<dbReference type="GO" id="GO:0005507">
    <property type="term" value="F:copper ion binding"/>
    <property type="evidence" value="ECO:0007669"/>
    <property type="project" value="InterPro"/>
</dbReference>
<dbReference type="AlphaFoldDB" id="A0A0E9NRY3"/>
<dbReference type="FunFam" id="2.60.40.420:FF:000045">
    <property type="entry name" value="Laccase 2"/>
    <property type="match status" value="1"/>
</dbReference>
<dbReference type="Proteomes" id="UP000033140">
    <property type="component" value="Unassembled WGS sequence"/>
</dbReference>
<dbReference type="InterPro" id="IPR045087">
    <property type="entry name" value="Cu-oxidase_fam"/>
</dbReference>
<dbReference type="GO" id="GO:0016491">
    <property type="term" value="F:oxidoreductase activity"/>
    <property type="evidence" value="ECO:0007669"/>
    <property type="project" value="UniProtKB-KW"/>
</dbReference>
<keyword evidence="9" id="KW-1185">Reference proteome</keyword>
<gene>
    <name evidence="8" type="ORF">G7K_6278-t1</name>
</gene>
<dbReference type="InterPro" id="IPR002355">
    <property type="entry name" value="Cu_oxidase_Cu_BS"/>
</dbReference>
<evidence type="ECO:0000259" key="7">
    <source>
        <dbReference type="Pfam" id="PF07732"/>
    </source>
</evidence>
<dbReference type="CDD" id="cd13854">
    <property type="entry name" value="CuRO_1_MaLCC_like"/>
    <property type="match status" value="1"/>
</dbReference>
<dbReference type="CDD" id="cd13901">
    <property type="entry name" value="CuRO_3_MaLCC_like"/>
    <property type="match status" value="1"/>
</dbReference>
<evidence type="ECO:0008006" key="10">
    <source>
        <dbReference type="Google" id="ProtNLM"/>
    </source>
</evidence>
<evidence type="ECO:0000313" key="8">
    <source>
        <dbReference type="EMBL" id="GAO52195.1"/>
    </source>
</evidence>